<dbReference type="CDD" id="cd05125">
    <property type="entry name" value="Mth938_2P1-like"/>
    <property type="match status" value="1"/>
</dbReference>
<keyword evidence="3" id="KW-0496">Mitochondrion</keyword>
<dbReference type="GO" id="GO:0005743">
    <property type="term" value="C:mitochondrial inner membrane"/>
    <property type="evidence" value="ECO:0007669"/>
    <property type="project" value="TreeGrafter"/>
</dbReference>
<reference evidence="5 6" key="1">
    <citation type="journal article" date="2019" name="Nat. Ecol. Evol.">
        <title>Megaphylogeny resolves global patterns of mushroom evolution.</title>
        <authorList>
            <person name="Varga T."/>
            <person name="Krizsan K."/>
            <person name="Foldi C."/>
            <person name="Dima B."/>
            <person name="Sanchez-Garcia M."/>
            <person name="Sanchez-Ramirez S."/>
            <person name="Szollosi G.J."/>
            <person name="Szarkandi J.G."/>
            <person name="Papp V."/>
            <person name="Albert L."/>
            <person name="Andreopoulos W."/>
            <person name="Angelini C."/>
            <person name="Antonin V."/>
            <person name="Barry K.W."/>
            <person name="Bougher N.L."/>
            <person name="Buchanan P."/>
            <person name="Buyck B."/>
            <person name="Bense V."/>
            <person name="Catcheside P."/>
            <person name="Chovatia M."/>
            <person name="Cooper J."/>
            <person name="Damon W."/>
            <person name="Desjardin D."/>
            <person name="Finy P."/>
            <person name="Geml J."/>
            <person name="Haridas S."/>
            <person name="Hughes K."/>
            <person name="Justo A."/>
            <person name="Karasinski D."/>
            <person name="Kautmanova I."/>
            <person name="Kiss B."/>
            <person name="Kocsube S."/>
            <person name="Kotiranta H."/>
            <person name="LaButti K.M."/>
            <person name="Lechner B.E."/>
            <person name="Liimatainen K."/>
            <person name="Lipzen A."/>
            <person name="Lukacs Z."/>
            <person name="Mihaltcheva S."/>
            <person name="Morgado L.N."/>
            <person name="Niskanen T."/>
            <person name="Noordeloos M.E."/>
            <person name="Ohm R.A."/>
            <person name="Ortiz-Santana B."/>
            <person name="Ovrebo C."/>
            <person name="Racz N."/>
            <person name="Riley R."/>
            <person name="Savchenko A."/>
            <person name="Shiryaev A."/>
            <person name="Soop K."/>
            <person name="Spirin V."/>
            <person name="Szebenyi C."/>
            <person name="Tomsovsky M."/>
            <person name="Tulloss R.E."/>
            <person name="Uehling J."/>
            <person name="Grigoriev I.V."/>
            <person name="Vagvolgyi C."/>
            <person name="Papp T."/>
            <person name="Martin F.M."/>
            <person name="Miettinen O."/>
            <person name="Hibbett D.S."/>
            <person name="Nagy L.G."/>
        </authorList>
    </citation>
    <scope>NUCLEOTIDE SEQUENCE [LARGE SCALE GENOMIC DNA]</scope>
    <source>
        <strain evidence="5 6">CBS 962.96</strain>
    </source>
</reference>
<evidence type="ECO:0000256" key="1">
    <source>
        <dbReference type="ARBA" id="ARBA00004173"/>
    </source>
</evidence>
<evidence type="ECO:0000256" key="3">
    <source>
        <dbReference type="ARBA" id="ARBA00023128"/>
    </source>
</evidence>
<dbReference type="AlphaFoldDB" id="A0A4S8LRM3"/>
<dbReference type="InterPro" id="IPR007523">
    <property type="entry name" value="NDUFAF3/AAMDC"/>
</dbReference>
<protein>
    <recommendedName>
        <fullName evidence="2">NADH dehydrogenase [ubiquinone] 1 alpha subcomplex assembly factor 3</fullName>
    </recommendedName>
</protein>
<keyword evidence="6" id="KW-1185">Reference proteome</keyword>
<dbReference type="PANTHER" id="PTHR21192">
    <property type="entry name" value="NUCLEAR PROTEIN E3-3"/>
    <property type="match status" value="1"/>
</dbReference>
<evidence type="ECO:0000256" key="4">
    <source>
        <dbReference type="ARBA" id="ARBA00049984"/>
    </source>
</evidence>
<dbReference type="InterPro" id="IPR034095">
    <property type="entry name" value="NDUF3"/>
</dbReference>
<dbReference type="Gene3D" id="3.40.1230.10">
    <property type="entry name" value="MTH938-like"/>
    <property type="match status" value="1"/>
</dbReference>
<evidence type="ECO:0000313" key="5">
    <source>
        <dbReference type="EMBL" id="THU91911.1"/>
    </source>
</evidence>
<name>A0A4S8LRM3_DENBC</name>
<gene>
    <name evidence="5" type="ORF">K435DRAFT_673202</name>
</gene>
<evidence type="ECO:0000313" key="6">
    <source>
        <dbReference type="Proteomes" id="UP000297245"/>
    </source>
</evidence>
<organism evidence="5 6">
    <name type="scientific">Dendrothele bispora (strain CBS 962.96)</name>
    <dbReference type="NCBI Taxonomy" id="1314807"/>
    <lineage>
        <taxon>Eukaryota</taxon>
        <taxon>Fungi</taxon>
        <taxon>Dikarya</taxon>
        <taxon>Basidiomycota</taxon>
        <taxon>Agaricomycotina</taxon>
        <taxon>Agaricomycetes</taxon>
        <taxon>Agaricomycetidae</taxon>
        <taxon>Agaricales</taxon>
        <taxon>Agaricales incertae sedis</taxon>
        <taxon>Dendrothele</taxon>
    </lineage>
</organism>
<dbReference type="Pfam" id="PF04430">
    <property type="entry name" value="DUF498"/>
    <property type="match status" value="1"/>
</dbReference>
<dbReference type="Proteomes" id="UP000297245">
    <property type="component" value="Unassembled WGS sequence"/>
</dbReference>
<sequence>MLSVRHFSNAFRSLKIHSRAVVVHGTRLSAVSHFRLLHSSSTVRSNEPFVNILADENPPPVQVNSITSGGIQLIDGLIIPSSCIFLEGKVLLWDVPASLWNGWTKDHFEVFEVVVPKPEILLLGTGKSISQPPPFIREYLNQMGIQLDVMDTRNACSTYNLLSEEGRRVAAALLPLTPRPWQKIQTSPR</sequence>
<dbReference type="EMBL" id="ML179294">
    <property type="protein sequence ID" value="THU91911.1"/>
    <property type="molecule type" value="Genomic_DNA"/>
</dbReference>
<evidence type="ECO:0000256" key="2">
    <source>
        <dbReference type="ARBA" id="ARBA00021776"/>
    </source>
</evidence>
<accession>A0A4S8LRM3</accession>
<dbReference type="PANTHER" id="PTHR21192:SF2">
    <property type="entry name" value="NADH DEHYDROGENASE [UBIQUINONE] 1 ALPHA SUBCOMPLEX ASSEMBLY FACTOR 3"/>
    <property type="match status" value="1"/>
</dbReference>
<dbReference type="InterPro" id="IPR036748">
    <property type="entry name" value="MTH938-like_sf"/>
</dbReference>
<dbReference type="OrthoDB" id="20681at2759"/>
<dbReference type="GO" id="GO:0032981">
    <property type="term" value="P:mitochondrial respiratory chain complex I assembly"/>
    <property type="evidence" value="ECO:0007669"/>
    <property type="project" value="InterPro"/>
</dbReference>
<proteinExistence type="inferred from homology"/>
<comment type="subcellular location">
    <subcellularLocation>
        <location evidence="1">Mitochondrion</location>
    </subcellularLocation>
</comment>
<comment type="similarity">
    <text evidence="4">Belongs to the NDUFAF3 family.</text>
</comment>
<dbReference type="SUPFAM" id="SSF64076">
    <property type="entry name" value="MTH938-like"/>
    <property type="match status" value="1"/>
</dbReference>